<protein>
    <recommendedName>
        <fullName evidence="1">MD-2-related lipid-recognition domain-containing protein</fullName>
    </recommendedName>
</protein>
<dbReference type="EMBL" id="WJQU01000001">
    <property type="protein sequence ID" value="KAJ6647001.1"/>
    <property type="molecule type" value="Genomic_DNA"/>
</dbReference>
<dbReference type="Pfam" id="PF02221">
    <property type="entry name" value="E1_DerP2_DerF2"/>
    <property type="match status" value="1"/>
</dbReference>
<dbReference type="InterPro" id="IPR014756">
    <property type="entry name" value="Ig_E-set"/>
</dbReference>
<name>A0A9Q0NC93_9DIPT</name>
<dbReference type="AlphaFoldDB" id="A0A9Q0NC93"/>
<proteinExistence type="predicted"/>
<sequence length="89" mass="10179">MHFLYRTIIYFYGICLIRFGTFDFIQDEGCGVLLLGTCPIKSGNLYLANFTYNVSHFTYLGYAVMQINVNDDSHNTIICAQFFGIIAQK</sequence>
<gene>
    <name evidence="2" type="ORF">Bhyg_02219</name>
</gene>
<dbReference type="InterPro" id="IPR003172">
    <property type="entry name" value="ML_dom"/>
</dbReference>
<dbReference type="Proteomes" id="UP001151699">
    <property type="component" value="Chromosome A"/>
</dbReference>
<keyword evidence="3" id="KW-1185">Reference proteome</keyword>
<evidence type="ECO:0000313" key="2">
    <source>
        <dbReference type="EMBL" id="KAJ6647001.1"/>
    </source>
</evidence>
<comment type="caution">
    <text evidence="2">The sequence shown here is derived from an EMBL/GenBank/DDBJ whole genome shotgun (WGS) entry which is preliminary data.</text>
</comment>
<dbReference type="Gene3D" id="2.60.40.770">
    <property type="match status" value="1"/>
</dbReference>
<feature type="domain" description="MD-2-related lipid-recognition" evidence="1">
    <location>
        <begin position="28"/>
        <end position="82"/>
    </location>
</feature>
<accession>A0A9Q0NC93</accession>
<reference evidence="2" key="1">
    <citation type="submission" date="2022-07" db="EMBL/GenBank/DDBJ databases">
        <authorList>
            <person name="Trinca V."/>
            <person name="Uliana J.V.C."/>
            <person name="Torres T.T."/>
            <person name="Ward R.J."/>
            <person name="Monesi N."/>
        </authorList>
    </citation>
    <scope>NUCLEOTIDE SEQUENCE</scope>
    <source>
        <strain evidence="2">HSMRA1968</strain>
        <tissue evidence="2">Whole embryos</tissue>
    </source>
</reference>
<evidence type="ECO:0000259" key="1">
    <source>
        <dbReference type="Pfam" id="PF02221"/>
    </source>
</evidence>
<dbReference type="SUPFAM" id="SSF81296">
    <property type="entry name" value="E set domains"/>
    <property type="match status" value="1"/>
</dbReference>
<organism evidence="2 3">
    <name type="scientific">Pseudolycoriella hygida</name>
    <dbReference type="NCBI Taxonomy" id="35572"/>
    <lineage>
        <taxon>Eukaryota</taxon>
        <taxon>Metazoa</taxon>
        <taxon>Ecdysozoa</taxon>
        <taxon>Arthropoda</taxon>
        <taxon>Hexapoda</taxon>
        <taxon>Insecta</taxon>
        <taxon>Pterygota</taxon>
        <taxon>Neoptera</taxon>
        <taxon>Endopterygota</taxon>
        <taxon>Diptera</taxon>
        <taxon>Nematocera</taxon>
        <taxon>Sciaroidea</taxon>
        <taxon>Sciaridae</taxon>
        <taxon>Pseudolycoriella</taxon>
    </lineage>
</organism>
<evidence type="ECO:0000313" key="3">
    <source>
        <dbReference type="Proteomes" id="UP001151699"/>
    </source>
</evidence>